<dbReference type="CDD" id="cd02440">
    <property type="entry name" value="AdoMet_MTases"/>
    <property type="match status" value="1"/>
</dbReference>
<sequence length="936" mass="106363">MSFYNDDASRYKRRRVVKNRVGSSRRRTTDIEQTPNEANEDGYQNGNNNELLSNEKTNMTVSTPDVLKEKPVWMSDAEWAIQQASVKRAIEPLVQGDNDDKEVDKMAYEDINVKMKYLKDIKDSGKDEIVKEYYNTQTFHSRQSKRTESPIYRLRSFNNCIKYILINKYGIPEGSTLDLGCGKGGDLAKWGMNNTRQYVGIDLSDESIREAIKRYKNGRYSFQAVFATGDAFKVELPEILKDFSMEQVSFLQFDNISMQFCMHYAFSSEASVESMLNNVSKSLRVGGMFVGTIPSSDFIKWKINKMKEGEKDLEGCWDREKKNFKKPFGNVYNYFLKDAVEDVPEYVVPFEKFRSMCEDHGLELRYKKNFFDMFNKEIATFFPMLPEQQQQQQQQQQQLENGDVAVLMWNNKSNKNEQESRSLRNTYSQNSSTQSVSTAHNSGSGFRKNAIVVCTIEFTAEYHNELSCSPGEVFKLIDPKVVNGWVLVQSLSNGAKGWAPNSSMKLLDLFKNKNENTSKPSLGSQPSSVETSPCATSPKKDTRLLSLRSSAASSSTSSSNSFIDYYASQEIVYPTVRFIVDLQSKNIPNQIIHLARYYNEFASLHKALNKHIKSLNLDVILPKLPPSVDLLDSSEELDSLSRNLSNLNRYLNVVFAIVNQQPTNSPLLQTLVTFLSPIDKDFQHYVSLTDDEIMKILTPQSSNNPEEIPLDISLPNTTDNNGELFAKPSSIGVHRSASVSSTSSHSSKISNILDINKSNDFIKIKIIYRDEFSIIKLDMKTINFLTLSKAVARKVNRLNGLTLAYKNSNSVFILLRDDEGLERALKDNNSKLIIKVTIPTTELSSKDKSFSNAKDVMTKETSENFEVEGKQEDDKSLKKPKLIDGDVDVDGVEFEEVVKPSNFYKDNQTFIERNWKFILGPIVVIIIIGNLFGPRN</sequence>
<comment type="catalytic activity">
    <reaction evidence="11">
        <text>a 5'-end (5'-triphosphoguanosine)-ribonucleoside in mRNA + S-adenosyl-L-methionine = a 5'-end (N(7)-methyl 5'-triphosphoguanosine)-ribonucleoside in mRNA + S-adenosyl-L-homocysteine</text>
        <dbReference type="Rhea" id="RHEA:67008"/>
        <dbReference type="Rhea" id="RHEA-COMP:17166"/>
        <dbReference type="Rhea" id="RHEA-COMP:17167"/>
        <dbReference type="ChEBI" id="CHEBI:57856"/>
        <dbReference type="ChEBI" id="CHEBI:59789"/>
        <dbReference type="ChEBI" id="CHEBI:156461"/>
        <dbReference type="ChEBI" id="CHEBI:167617"/>
        <dbReference type="EC" id="2.1.1.56"/>
    </reaction>
</comment>
<comment type="caution">
    <text evidence="19">The sequence shown here is derived from an EMBL/GenBank/DDBJ whole genome shotgun (WGS) entry which is preliminary data.</text>
</comment>
<dbReference type="InterPro" id="IPR004971">
    <property type="entry name" value="mRNA_G-N7_MeTrfase_dom"/>
</dbReference>
<evidence type="ECO:0000259" key="18">
    <source>
        <dbReference type="PROSITE" id="PS51562"/>
    </source>
</evidence>
<dbReference type="Pfam" id="PF07653">
    <property type="entry name" value="SH3_2"/>
    <property type="match status" value="1"/>
</dbReference>
<dbReference type="PROSITE" id="PS51562">
    <property type="entry name" value="RNA_CAP0_MT"/>
    <property type="match status" value="1"/>
</dbReference>
<evidence type="ECO:0000256" key="11">
    <source>
        <dbReference type="ARBA" id="ARBA00044712"/>
    </source>
</evidence>
<evidence type="ECO:0000259" key="17">
    <source>
        <dbReference type="PROSITE" id="PS50195"/>
    </source>
</evidence>
<comment type="function">
    <text evidence="1">Responsible for methylating the 5'-cap structure of mRNAs.</text>
</comment>
<evidence type="ECO:0000256" key="5">
    <source>
        <dbReference type="ARBA" id="ARBA00022679"/>
    </source>
</evidence>
<evidence type="ECO:0000313" key="19">
    <source>
        <dbReference type="EMBL" id="OUT22962.1"/>
    </source>
</evidence>
<dbReference type="Gene3D" id="3.10.20.90">
    <property type="entry name" value="Phosphatidylinositol 3-kinase Catalytic Subunit, Chain A, domain 1"/>
    <property type="match status" value="1"/>
</dbReference>
<evidence type="ECO:0000259" key="16">
    <source>
        <dbReference type="PROSITE" id="PS50002"/>
    </source>
</evidence>
<evidence type="ECO:0000256" key="10">
    <source>
        <dbReference type="ARBA" id="ARBA00033387"/>
    </source>
</evidence>
<keyword evidence="6" id="KW-0949">S-adenosyl-L-methionine</keyword>
<dbReference type="InterPro" id="IPR039753">
    <property type="entry name" value="RG7MT1"/>
</dbReference>
<feature type="compositionally biased region" description="Polar residues" evidence="14">
    <location>
        <begin position="517"/>
        <end position="535"/>
    </location>
</feature>
<evidence type="ECO:0000256" key="7">
    <source>
        <dbReference type="ARBA" id="ARBA00022884"/>
    </source>
</evidence>
<dbReference type="Proteomes" id="UP000195871">
    <property type="component" value="Unassembled WGS sequence"/>
</dbReference>
<dbReference type="InterPro" id="IPR001683">
    <property type="entry name" value="PX_dom"/>
</dbReference>
<evidence type="ECO:0000256" key="13">
    <source>
        <dbReference type="PROSITE-ProRule" id="PRU00192"/>
    </source>
</evidence>
<keyword evidence="8" id="KW-0507">mRNA processing</keyword>
<keyword evidence="15" id="KW-0812">Transmembrane</keyword>
<feature type="compositionally biased region" description="Basic residues" evidence="14">
    <location>
        <begin position="15"/>
        <end position="26"/>
    </location>
</feature>
<feature type="region of interest" description="Disordered" evidence="14">
    <location>
        <begin position="415"/>
        <end position="442"/>
    </location>
</feature>
<dbReference type="GO" id="GO:0003723">
    <property type="term" value="F:RNA binding"/>
    <property type="evidence" value="ECO:0007669"/>
    <property type="project" value="UniProtKB-KW"/>
</dbReference>
<protein>
    <recommendedName>
        <fullName evidence="12">mRNA cap guanine-N(7) methyltransferase</fullName>
        <ecNumber evidence="2">2.1.1.56</ecNumber>
    </recommendedName>
    <alternativeName>
        <fullName evidence="9">mRNA (guanine-N(7))-methyltransferase</fullName>
    </alternativeName>
    <alternativeName>
        <fullName evidence="10">mRNA cap methyltransferase</fullName>
    </alternativeName>
</protein>
<evidence type="ECO:0000256" key="9">
    <source>
        <dbReference type="ARBA" id="ARBA00032772"/>
    </source>
</evidence>
<dbReference type="InterPro" id="IPR036871">
    <property type="entry name" value="PX_dom_sf"/>
</dbReference>
<dbReference type="CDD" id="cd06093">
    <property type="entry name" value="PX_domain"/>
    <property type="match status" value="1"/>
</dbReference>
<feature type="domain" description="PX" evidence="17">
    <location>
        <begin position="543"/>
        <end position="682"/>
    </location>
</feature>
<dbReference type="EMBL" id="NHMM01000002">
    <property type="protein sequence ID" value="OUT22962.1"/>
    <property type="molecule type" value="Genomic_DNA"/>
</dbReference>
<dbReference type="PROSITE" id="PS50195">
    <property type="entry name" value="PX"/>
    <property type="match status" value="1"/>
</dbReference>
<feature type="region of interest" description="Disordered" evidence="14">
    <location>
        <begin position="517"/>
        <end position="539"/>
    </location>
</feature>
<organism evidence="19 20">
    <name type="scientific">Pichia kudriavzevii</name>
    <name type="common">Yeast</name>
    <name type="synonym">Issatchenkia orientalis</name>
    <dbReference type="NCBI Taxonomy" id="4909"/>
    <lineage>
        <taxon>Eukaryota</taxon>
        <taxon>Fungi</taxon>
        <taxon>Dikarya</taxon>
        <taxon>Ascomycota</taxon>
        <taxon>Saccharomycotina</taxon>
        <taxon>Pichiomycetes</taxon>
        <taxon>Pichiales</taxon>
        <taxon>Pichiaceae</taxon>
        <taxon>Pichia</taxon>
    </lineage>
</organism>
<proteinExistence type="predicted"/>
<keyword evidence="15" id="KW-0472">Membrane</keyword>
<dbReference type="InterPro" id="IPR001452">
    <property type="entry name" value="SH3_domain"/>
</dbReference>
<gene>
    <name evidence="19" type="ORF">CAS74_001263</name>
</gene>
<dbReference type="Gene3D" id="3.40.50.150">
    <property type="entry name" value="Vaccinia Virus protein VP39"/>
    <property type="match status" value="1"/>
</dbReference>
<dbReference type="SUPFAM" id="SSF54277">
    <property type="entry name" value="CAD &amp; PB1 domains"/>
    <property type="match status" value="1"/>
</dbReference>
<keyword evidence="4" id="KW-0489">Methyltransferase</keyword>
<feature type="domain" description="SH3" evidence="16">
    <location>
        <begin position="447"/>
        <end position="509"/>
    </location>
</feature>
<feature type="transmembrane region" description="Helical" evidence="15">
    <location>
        <begin position="915"/>
        <end position="933"/>
    </location>
</feature>
<keyword evidence="3 13" id="KW-0728">SH3 domain</keyword>
<dbReference type="Pfam" id="PF03291">
    <property type="entry name" value="mRNA_G-N7_MeTrfase"/>
    <property type="match status" value="1"/>
</dbReference>
<keyword evidence="5" id="KW-0808">Transferase</keyword>
<dbReference type="VEuPathDB" id="FungiDB:C5L36_0A00740"/>
<dbReference type="VEuPathDB" id="FungiDB:C5L36_0A00730"/>
<evidence type="ECO:0000256" key="14">
    <source>
        <dbReference type="SAM" id="MobiDB-lite"/>
    </source>
</evidence>
<accession>A0A1Z8JR98</accession>
<evidence type="ECO:0000256" key="3">
    <source>
        <dbReference type="ARBA" id="ARBA00022443"/>
    </source>
</evidence>
<dbReference type="Gene3D" id="3.30.1520.10">
    <property type="entry name" value="Phox-like domain"/>
    <property type="match status" value="1"/>
</dbReference>
<dbReference type="AlphaFoldDB" id="A0A1Z8JR98"/>
<dbReference type="Pfam" id="PF00787">
    <property type="entry name" value="PX"/>
    <property type="match status" value="1"/>
</dbReference>
<keyword evidence="15" id="KW-1133">Transmembrane helix</keyword>
<dbReference type="PANTHER" id="PTHR12189:SF2">
    <property type="entry name" value="MRNA CAP GUANINE-N7 METHYLTRANSFERASE"/>
    <property type="match status" value="1"/>
</dbReference>
<dbReference type="SUPFAM" id="SSF50044">
    <property type="entry name" value="SH3-domain"/>
    <property type="match status" value="1"/>
</dbReference>
<dbReference type="SUPFAM" id="SSF53335">
    <property type="entry name" value="S-adenosyl-L-methionine-dependent methyltransferases"/>
    <property type="match status" value="1"/>
</dbReference>
<dbReference type="GO" id="GO:0035091">
    <property type="term" value="F:phosphatidylinositol binding"/>
    <property type="evidence" value="ECO:0007669"/>
    <property type="project" value="InterPro"/>
</dbReference>
<dbReference type="SUPFAM" id="SSF64268">
    <property type="entry name" value="PX domain"/>
    <property type="match status" value="1"/>
</dbReference>
<evidence type="ECO:0000313" key="20">
    <source>
        <dbReference type="Proteomes" id="UP000195871"/>
    </source>
</evidence>
<dbReference type="InterPro" id="IPR029063">
    <property type="entry name" value="SAM-dependent_MTases_sf"/>
</dbReference>
<name>A0A1Z8JR98_PICKU</name>
<dbReference type="GO" id="GO:0004482">
    <property type="term" value="F:mRNA 5'-cap (guanine-N7-)-methyltransferase activity"/>
    <property type="evidence" value="ECO:0007669"/>
    <property type="project" value="UniProtKB-EC"/>
</dbReference>
<dbReference type="GO" id="GO:0005634">
    <property type="term" value="C:nucleus"/>
    <property type="evidence" value="ECO:0007669"/>
    <property type="project" value="TreeGrafter"/>
</dbReference>
<evidence type="ECO:0000256" key="15">
    <source>
        <dbReference type="SAM" id="Phobius"/>
    </source>
</evidence>
<evidence type="ECO:0000256" key="8">
    <source>
        <dbReference type="ARBA" id="ARBA00023042"/>
    </source>
</evidence>
<evidence type="ECO:0000256" key="4">
    <source>
        <dbReference type="ARBA" id="ARBA00022603"/>
    </source>
</evidence>
<dbReference type="PANTHER" id="PTHR12189">
    <property type="entry name" value="MRNA GUANINE-7- METHYLTRANSFERASE"/>
    <property type="match status" value="1"/>
</dbReference>
<reference evidence="19 20" key="1">
    <citation type="submission" date="2017-05" db="EMBL/GenBank/DDBJ databases">
        <title>The Genome Sequence of Candida krusei Ckrusei653.</title>
        <authorList>
            <person name="Cuomo C."/>
            <person name="Forche A."/>
            <person name="Young S."/>
            <person name="Abouelleil A."/>
            <person name="Cao P."/>
            <person name="Chapman S."/>
            <person name="Cusick C."/>
            <person name="Shea T."/>
            <person name="Nusbaum C."/>
            <person name="Birren B."/>
        </authorList>
    </citation>
    <scope>NUCLEOTIDE SEQUENCE [LARGE SCALE GENOMIC DNA]</scope>
    <source>
        <strain evidence="19 20">Ckrusei653</strain>
    </source>
</reference>
<keyword evidence="8" id="KW-0506">mRNA capping</keyword>
<dbReference type="Pfam" id="PF21203">
    <property type="entry name" value="ECM10"/>
    <property type="match status" value="1"/>
</dbReference>
<feature type="compositionally biased region" description="Polar residues" evidence="14">
    <location>
        <begin position="423"/>
        <end position="442"/>
    </location>
</feature>
<evidence type="ECO:0000256" key="1">
    <source>
        <dbReference type="ARBA" id="ARBA00003378"/>
    </source>
</evidence>
<dbReference type="InterPro" id="IPR036028">
    <property type="entry name" value="SH3-like_dom_sf"/>
</dbReference>
<dbReference type="Gene3D" id="2.30.30.40">
    <property type="entry name" value="SH3 Domains"/>
    <property type="match status" value="1"/>
</dbReference>
<keyword evidence="7" id="KW-0694">RNA-binding</keyword>
<dbReference type="EC" id="2.1.1.56" evidence="2"/>
<dbReference type="PROSITE" id="PS50002">
    <property type="entry name" value="SH3"/>
    <property type="match status" value="1"/>
</dbReference>
<evidence type="ECO:0000256" key="2">
    <source>
        <dbReference type="ARBA" id="ARBA00011926"/>
    </source>
</evidence>
<feature type="region of interest" description="Disordered" evidence="14">
    <location>
        <begin position="15"/>
        <end position="51"/>
    </location>
</feature>
<evidence type="ECO:0000256" key="6">
    <source>
        <dbReference type="ARBA" id="ARBA00022691"/>
    </source>
</evidence>
<feature type="domain" description="MRNA cap 0 methyltransferase" evidence="18">
    <location>
        <begin position="149"/>
        <end position="432"/>
    </location>
</feature>
<feature type="compositionally biased region" description="Polar residues" evidence="14">
    <location>
        <begin position="31"/>
        <end position="51"/>
    </location>
</feature>
<evidence type="ECO:0000256" key="12">
    <source>
        <dbReference type="ARBA" id="ARBA00049739"/>
    </source>
</evidence>